<gene>
    <name evidence="1" type="ORF">BBO_00272</name>
</gene>
<dbReference type="Gene3D" id="3.40.220.10">
    <property type="entry name" value="Leucine Aminopeptidase, subunit E, domain 1"/>
    <property type="match status" value="1"/>
</dbReference>
<sequence length="259" mass="28448">MPQPANLTIHLLCMHDKDRDAYLAAAARSPPPAFASPITMHSCALAQLPASVRLDAIVSPANSYGRLDGAFDDAISRALSPVDDYLALTRAAQAVLYAEHRGWANPGSCTRVPVPAAFAPPRSRNVWGVRHLLLCPTMRVPESVVWDKEVVYQCVWSMLCAVDRYNQRVGEEKAGDRIESILMTPLATGVGRVSEHVWAAQLLLALRHYDMAIRNPDQFGALDVDRILTLDAEIQATYEANLRENKAYASSFTAAAHEE</sequence>
<protein>
    <recommendedName>
        <fullName evidence="3">Phage tail assembly-like protein</fullName>
    </recommendedName>
</protein>
<accession>A0A167KZW2</accession>
<reference evidence="1 2" key="1">
    <citation type="journal article" date="2016" name="Genome Biol. Evol.">
        <title>Divergent and convergent evolution of fungal pathogenicity.</title>
        <authorList>
            <person name="Shang Y."/>
            <person name="Xiao G."/>
            <person name="Zheng P."/>
            <person name="Cen K."/>
            <person name="Zhan S."/>
            <person name="Wang C."/>
        </authorList>
    </citation>
    <scope>NUCLEOTIDE SEQUENCE [LARGE SCALE GENOMIC DNA]</scope>
    <source>
        <strain evidence="1 2">RCEF 3172</strain>
    </source>
</reference>
<dbReference type="OrthoDB" id="6082470at2759"/>
<proteinExistence type="predicted"/>
<dbReference type="SUPFAM" id="SSF52949">
    <property type="entry name" value="Macro domain-like"/>
    <property type="match status" value="1"/>
</dbReference>
<dbReference type="EMBL" id="AZHA01000001">
    <property type="protein sequence ID" value="OAA52431.1"/>
    <property type="molecule type" value="Genomic_DNA"/>
</dbReference>
<evidence type="ECO:0000313" key="2">
    <source>
        <dbReference type="Proteomes" id="UP000076863"/>
    </source>
</evidence>
<keyword evidence="2" id="KW-1185">Reference proteome</keyword>
<dbReference type="InterPro" id="IPR043472">
    <property type="entry name" value="Macro_dom-like"/>
</dbReference>
<evidence type="ECO:0008006" key="3">
    <source>
        <dbReference type="Google" id="ProtNLM"/>
    </source>
</evidence>
<evidence type="ECO:0000313" key="1">
    <source>
        <dbReference type="EMBL" id="OAA52431.1"/>
    </source>
</evidence>
<comment type="caution">
    <text evidence="1">The sequence shown here is derived from an EMBL/GenBank/DDBJ whole genome shotgun (WGS) entry which is preliminary data.</text>
</comment>
<dbReference type="AlphaFoldDB" id="A0A167KZW2"/>
<dbReference type="Proteomes" id="UP000076863">
    <property type="component" value="Unassembled WGS sequence"/>
</dbReference>
<organism evidence="1 2">
    <name type="scientific">Beauveria brongniartii RCEF 3172</name>
    <dbReference type="NCBI Taxonomy" id="1081107"/>
    <lineage>
        <taxon>Eukaryota</taxon>
        <taxon>Fungi</taxon>
        <taxon>Dikarya</taxon>
        <taxon>Ascomycota</taxon>
        <taxon>Pezizomycotina</taxon>
        <taxon>Sordariomycetes</taxon>
        <taxon>Hypocreomycetidae</taxon>
        <taxon>Hypocreales</taxon>
        <taxon>Cordycipitaceae</taxon>
        <taxon>Beauveria</taxon>
        <taxon>Beauveria brongniartii</taxon>
    </lineage>
</organism>
<name>A0A167KZW2_9HYPO</name>